<dbReference type="PANTHER" id="PTHR30603:SF47">
    <property type="entry name" value="RNA POLYMERASE SIGMA FACTOR SIGD, CHLOROPLASTIC"/>
    <property type="match status" value="1"/>
</dbReference>
<dbReference type="Pfam" id="PF04542">
    <property type="entry name" value="Sigma70_r2"/>
    <property type="match status" value="1"/>
</dbReference>
<dbReference type="GO" id="GO:0016987">
    <property type="term" value="F:sigma factor activity"/>
    <property type="evidence" value="ECO:0007669"/>
    <property type="project" value="UniProtKB-KW"/>
</dbReference>
<dbReference type="Pfam" id="PF04539">
    <property type="entry name" value="Sigma70_r3"/>
    <property type="match status" value="1"/>
</dbReference>
<dbReference type="PANTHER" id="PTHR30603">
    <property type="entry name" value="RNA POLYMERASE SIGMA FACTOR RPO"/>
    <property type="match status" value="1"/>
</dbReference>
<dbReference type="Gene3D" id="1.10.10.10">
    <property type="entry name" value="Winged helix-like DNA-binding domain superfamily/Winged helix DNA-binding domain"/>
    <property type="match status" value="2"/>
</dbReference>
<dbReference type="SUPFAM" id="SSF88659">
    <property type="entry name" value="Sigma3 and sigma4 domains of RNA polymerase sigma factors"/>
    <property type="match status" value="2"/>
</dbReference>
<dbReference type="PROSITE" id="PS00716">
    <property type="entry name" value="SIGMA70_2"/>
    <property type="match status" value="1"/>
</dbReference>
<dbReference type="AlphaFoldDB" id="A0A1F5F6N6"/>
<feature type="domain" description="RNA polymerase sigma-70" evidence="7">
    <location>
        <begin position="239"/>
        <end position="265"/>
    </location>
</feature>
<dbReference type="PIRSF" id="PIRSF000770">
    <property type="entry name" value="RNA_pol_sigma-SigE/K"/>
    <property type="match status" value="1"/>
</dbReference>
<gene>
    <name evidence="8" type="ORF">A2Y64_03440</name>
</gene>
<comment type="caution">
    <text evidence="8">The sequence shown here is derived from an EMBL/GenBank/DDBJ whole genome shotgun (WGS) entry which is preliminary data.</text>
</comment>
<evidence type="ECO:0000256" key="5">
    <source>
        <dbReference type="RuleBase" id="RU362124"/>
    </source>
</evidence>
<dbReference type="GO" id="GO:0003677">
    <property type="term" value="F:DNA binding"/>
    <property type="evidence" value="ECO:0007669"/>
    <property type="project" value="UniProtKB-KW"/>
</dbReference>
<evidence type="ECO:0000259" key="7">
    <source>
        <dbReference type="PROSITE" id="PS00716"/>
    </source>
</evidence>
<name>A0A1F5F6N6_9BACT</name>
<dbReference type="CDD" id="cd06171">
    <property type="entry name" value="Sigma70_r4"/>
    <property type="match status" value="1"/>
</dbReference>
<dbReference type="PRINTS" id="PR00046">
    <property type="entry name" value="SIGMA70FCT"/>
</dbReference>
<dbReference type="InterPro" id="IPR014284">
    <property type="entry name" value="RNA_pol_sigma-70_dom"/>
</dbReference>
<dbReference type="InterPro" id="IPR000943">
    <property type="entry name" value="RNA_pol_sigma70"/>
</dbReference>
<dbReference type="InterPro" id="IPR007627">
    <property type="entry name" value="RNA_pol_sigma70_r2"/>
</dbReference>
<keyword evidence="1 5" id="KW-0805">Transcription regulation</keyword>
<evidence type="ECO:0000313" key="8">
    <source>
        <dbReference type="EMBL" id="OGD75307.1"/>
    </source>
</evidence>
<dbReference type="SUPFAM" id="SSF88946">
    <property type="entry name" value="Sigma2 domain of RNA polymerase sigma factors"/>
    <property type="match status" value="1"/>
</dbReference>
<dbReference type="InterPro" id="IPR013325">
    <property type="entry name" value="RNA_pol_sigma_r2"/>
</dbReference>
<evidence type="ECO:0000259" key="6">
    <source>
        <dbReference type="PROSITE" id="PS00715"/>
    </source>
</evidence>
<keyword evidence="3 5" id="KW-0238">DNA-binding</keyword>
<dbReference type="GO" id="GO:0006352">
    <property type="term" value="P:DNA-templated transcription initiation"/>
    <property type="evidence" value="ECO:0007669"/>
    <property type="project" value="InterPro"/>
</dbReference>
<evidence type="ECO:0000256" key="1">
    <source>
        <dbReference type="ARBA" id="ARBA00023015"/>
    </source>
</evidence>
<dbReference type="EMBL" id="MFAF01000078">
    <property type="protein sequence ID" value="OGD75307.1"/>
    <property type="molecule type" value="Genomic_DNA"/>
</dbReference>
<dbReference type="InterPro" id="IPR050239">
    <property type="entry name" value="Sigma-70_RNA_pol_init_factors"/>
</dbReference>
<keyword evidence="2 5" id="KW-0731">Sigma factor</keyword>
<sequence>MKYADTEDSSLRAYLEQAGKHKVLNRQELVDLIDETEERGESTRDEIIRNNLRLVISIAKRYGERGLPMQDLIQEGNIGLIRAAEGFDPSLGTCFSTYATWWIRQAIERAIVNKRRTVRIPFDKDRQIKRILRAKEELKSENGEEPDSIAIAAKARMPRKRVEELLNLASGVLSLDGTYGNYTNPMMETLSDDELQAPEDLWHEYLLKNSLKKALGDLTERERRVLLIRYGFVDGEKHSLADTGDQLGFSTETIRQVELSALRKLRKQHSELVNLLN</sequence>
<dbReference type="Proteomes" id="UP000177187">
    <property type="component" value="Unassembled WGS sequence"/>
</dbReference>
<accession>A0A1F5F6N6</accession>
<dbReference type="STRING" id="1817816.A2Y64_03440"/>
<dbReference type="InterPro" id="IPR036388">
    <property type="entry name" value="WH-like_DNA-bd_sf"/>
</dbReference>
<keyword evidence="4 5" id="KW-0804">Transcription</keyword>
<dbReference type="InterPro" id="IPR007630">
    <property type="entry name" value="RNA_pol_sigma70_r4"/>
</dbReference>
<evidence type="ECO:0000256" key="3">
    <source>
        <dbReference type="ARBA" id="ARBA00023125"/>
    </source>
</evidence>
<comment type="similarity">
    <text evidence="5">Belongs to the sigma-70 factor family.</text>
</comment>
<comment type="function">
    <text evidence="5">Sigma factors are initiation factors that promote the attachment of RNA polymerase to specific initiation sites and are then released.</text>
</comment>
<feature type="domain" description="RNA polymerase sigma-70" evidence="6">
    <location>
        <begin position="71"/>
        <end position="84"/>
    </location>
</feature>
<protein>
    <recommendedName>
        <fullName evidence="5">RNA polymerase sigma factor</fullName>
    </recommendedName>
</protein>
<dbReference type="NCBIfam" id="TIGR02937">
    <property type="entry name" value="sigma70-ECF"/>
    <property type="match status" value="1"/>
</dbReference>
<dbReference type="PROSITE" id="PS00715">
    <property type="entry name" value="SIGMA70_1"/>
    <property type="match status" value="1"/>
</dbReference>
<dbReference type="Pfam" id="PF04545">
    <property type="entry name" value="Sigma70_r4"/>
    <property type="match status" value="1"/>
</dbReference>
<evidence type="ECO:0000256" key="2">
    <source>
        <dbReference type="ARBA" id="ARBA00023082"/>
    </source>
</evidence>
<proteinExistence type="inferred from homology"/>
<organism evidence="8 9">
    <name type="scientific">Candidatus Coatesbacteria bacterium RBG_13_66_14</name>
    <dbReference type="NCBI Taxonomy" id="1817816"/>
    <lineage>
        <taxon>Bacteria</taxon>
        <taxon>Candidatus Coatesiibacteriota</taxon>
    </lineage>
</organism>
<evidence type="ECO:0000313" key="9">
    <source>
        <dbReference type="Proteomes" id="UP000177187"/>
    </source>
</evidence>
<reference evidence="8 9" key="1">
    <citation type="journal article" date="2016" name="Nat. Commun.">
        <title>Thousands of microbial genomes shed light on interconnected biogeochemical processes in an aquifer system.</title>
        <authorList>
            <person name="Anantharaman K."/>
            <person name="Brown C.T."/>
            <person name="Hug L.A."/>
            <person name="Sharon I."/>
            <person name="Castelle C.J."/>
            <person name="Probst A.J."/>
            <person name="Thomas B.C."/>
            <person name="Singh A."/>
            <person name="Wilkins M.J."/>
            <person name="Karaoz U."/>
            <person name="Brodie E.L."/>
            <person name="Williams K.H."/>
            <person name="Hubbard S.S."/>
            <person name="Banfield J.F."/>
        </authorList>
    </citation>
    <scope>NUCLEOTIDE SEQUENCE [LARGE SCALE GENOMIC DNA]</scope>
</reference>
<dbReference type="InterPro" id="IPR013324">
    <property type="entry name" value="RNA_pol_sigma_r3/r4-like"/>
</dbReference>
<dbReference type="Gene3D" id="1.10.601.10">
    <property type="entry name" value="RNA Polymerase Primary Sigma Factor"/>
    <property type="match status" value="1"/>
</dbReference>
<evidence type="ECO:0000256" key="4">
    <source>
        <dbReference type="ARBA" id="ARBA00023163"/>
    </source>
</evidence>
<dbReference type="InterPro" id="IPR007624">
    <property type="entry name" value="RNA_pol_sigma70_r3"/>
</dbReference>